<dbReference type="InterPro" id="IPR003018">
    <property type="entry name" value="GAF"/>
</dbReference>
<sequence length="158" mass="17985">MHQSTGTENEVARLRALQELGLLEMPDDKRFDRITRLAKVIFDTPIVFISFVDEEQQFFRSSMGIDITSTPRSISFCQYAIEHDQLMIIEDALLDNRFKTNPLVTGEPHIRFYAGAVLRSYDQYAIGTLCIIDTKPRTLTAQEQTLLLDLAQGGMDPL</sequence>
<accession>A0A847RBS6</accession>
<gene>
    <name evidence="2" type="ORF">HGG82_14005</name>
</gene>
<dbReference type="AlphaFoldDB" id="A0A847RBS6"/>
<comment type="caution">
    <text evidence="2">The sequence shown here is derived from an EMBL/GenBank/DDBJ whole genome shotgun (WGS) entry which is preliminary data.</text>
</comment>
<organism evidence="2 3">
    <name type="scientific">Marinomonas profundi</name>
    <dbReference type="NCBI Taxonomy" id="2726122"/>
    <lineage>
        <taxon>Bacteria</taxon>
        <taxon>Pseudomonadati</taxon>
        <taxon>Pseudomonadota</taxon>
        <taxon>Gammaproteobacteria</taxon>
        <taxon>Oceanospirillales</taxon>
        <taxon>Oceanospirillaceae</taxon>
        <taxon>Marinomonas</taxon>
    </lineage>
</organism>
<evidence type="ECO:0000313" key="2">
    <source>
        <dbReference type="EMBL" id="NLQ18717.1"/>
    </source>
</evidence>
<evidence type="ECO:0000259" key="1">
    <source>
        <dbReference type="Pfam" id="PF01590"/>
    </source>
</evidence>
<dbReference type="Pfam" id="PF01590">
    <property type="entry name" value="GAF"/>
    <property type="match status" value="1"/>
</dbReference>
<proteinExistence type="predicted"/>
<protein>
    <submittedName>
        <fullName evidence="2">GAF domain-containing protein</fullName>
    </submittedName>
</protein>
<name>A0A847RBS6_9GAMM</name>
<reference evidence="2 3" key="1">
    <citation type="submission" date="2020-04" db="EMBL/GenBank/DDBJ databases">
        <title>Marinomonas sp. M1K-6 isolated from the deep seawater of the Mariana Trench.</title>
        <authorList>
            <person name="Li Y."/>
        </authorList>
    </citation>
    <scope>NUCLEOTIDE SEQUENCE [LARGE SCALE GENOMIC DNA]</scope>
    <source>
        <strain evidence="2 3">M1K-6</strain>
    </source>
</reference>
<dbReference type="InterPro" id="IPR029016">
    <property type="entry name" value="GAF-like_dom_sf"/>
</dbReference>
<dbReference type="PANTHER" id="PTHR43102">
    <property type="entry name" value="SLR1143 PROTEIN"/>
    <property type="match status" value="1"/>
</dbReference>
<dbReference type="PANTHER" id="PTHR43102:SF2">
    <property type="entry name" value="GAF DOMAIN-CONTAINING PROTEIN"/>
    <property type="match status" value="1"/>
</dbReference>
<keyword evidence="3" id="KW-1185">Reference proteome</keyword>
<dbReference type="Gene3D" id="3.30.450.40">
    <property type="match status" value="1"/>
</dbReference>
<feature type="domain" description="GAF" evidence="1">
    <location>
        <begin position="30"/>
        <end position="152"/>
    </location>
</feature>
<dbReference type="RefSeq" id="WP_168826726.1">
    <property type="nucleotide sequence ID" value="NZ_CP073013.1"/>
</dbReference>
<dbReference type="SUPFAM" id="SSF55781">
    <property type="entry name" value="GAF domain-like"/>
    <property type="match status" value="1"/>
</dbReference>
<evidence type="ECO:0000313" key="3">
    <source>
        <dbReference type="Proteomes" id="UP000586067"/>
    </source>
</evidence>
<dbReference type="EMBL" id="JABAEK010000018">
    <property type="protein sequence ID" value="NLQ18717.1"/>
    <property type="molecule type" value="Genomic_DNA"/>
</dbReference>
<dbReference type="Proteomes" id="UP000586067">
    <property type="component" value="Unassembled WGS sequence"/>
</dbReference>